<evidence type="ECO:0000313" key="2">
    <source>
        <dbReference type="Proteomes" id="UP000702425"/>
    </source>
</evidence>
<proteinExistence type="predicted"/>
<organism evidence="1 2">
    <name type="scientific">Microcoleus asticus IPMA8</name>
    <dbReference type="NCBI Taxonomy" id="2563858"/>
    <lineage>
        <taxon>Bacteria</taxon>
        <taxon>Bacillati</taxon>
        <taxon>Cyanobacteriota</taxon>
        <taxon>Cyanophyceae</taxon>
        <taxon>Oscillatoriophycideae</taxon>
        <taxon>Oscillatoriales</taxon>
        <taxon>Microcoleaceae</taxon>
        <taxon>Microcoleus</taxon>
        <taxon>Microcoleus asticus</taxon>
    </lineage>
</organism>
<name>A0ABX2CVS4_9CYAN</name>
<keyword evidence="2" id="KW-1185">Reference proteome</keyword>
<protein>
    <submittedName>
        <fullName evidence="1">Uncharacterized protein</fullName>
    </submittedName>
</protein>
<comment type="caution">
    <text evidence="1">The sequence shown here is derived from an EMBL/GenBank/DDBJ whole genome shotgun (WGS) entry which is preliminary data.</text>
</comment>
<dbReference type="EMBL" id="SRRZ01000021">
    <property type="protein sequence ID" value="NQE33827.1"/>
    <property type="molecule type" value="Genomic_DNA"/>
</dbReference>
<accession>A0ABX2CVS4</accession>
<gene>
    <name evidence="1" type="ORF">E5S67_01548</name>
</gene>
<reference evidence="1 2" key="1">
    <citation type="journal article" date="2020" name="Sci. Rep.">
        <title>A novel cyanobacterial geosmin producer, revising GeoA distribution and dispersion patterns in Bacteria.</title>
        <authorList>
            <person name="Churro C."/>
            <person name="Semedo-Aguiar A.P."/>
            <person name="Silva A.D."/>
            <person name="Pereira-Leal J.B."/>
            <person name="Leite R.B."/>
        </authorList>
    </citation>
    <scope>NUCLEOTIDE SEQUENCE [LARGE SCALE GENOMIC DNA]</scope>
    <source>
        <strain evidence="1 2">IPMA8</strain>
    </source>
</reference>
<sequence>MRAISRELATLKPASIDAALAEMASNPEYQADVLQMKTEFATAY</sequence>
<evidence type="ECO:0000313" key="1">
    <source>
        <dbReference type="EMBL" id="NQE33827.1"/>
    </source>
</evidence>
<dbReference type="Proteomes" id="UP000702425">
    <property type="component" value="Unassembled WGS sequence"/>
</dbReference>
<dbReference type="RefSeq" id="WP_281363525.1">
    <property type="nucleotide sequence ID" value="NZ_CAWPPK010000124.1"/>
</dbReference>